<gene>
    <name evidence="3" type="ORF">CXF48_05530</name>
</gene>
<dbReference type="Gene3D" id="3.40.50.880">
    <property type="match status" value="1"/>
</dbReference>
<dbReference type="InterPro" id="IPR002818">
    <property type="entry name" value="DJ-1/PfpI"/>
</dbReference>
<dbReference type="PANTHER" id="PTHR42733:SF12">
    <property type="entry name" value="PROTEINASE"/>
    <property type="match status" value="1"/>
</dbReference>
<dbReference type="Pfam" id="PF01965">
    <property type="entry name" value="DJ-1_PfpI"/>
    <property type="match status" value="1"/>
</dbReference>
<dbReference type="SUPFAM" id="SSF52317">
    <property type="entry name" value="Class I glutamine amidotransferase-like"/>
    <property type="match status" value="1"/>
</dbReference>
<comment type="similarity">
    <text evidence="1">Belongs to the peptidase C56 family.</text>
</comment>
<comment type="caution">
    <text evidence="3">The sequence shown here is derived from an EMBL/GenBank/DDBJ whole genome shotgun (WGS) entry which is preliminary data.</text>
</comment>
<organism evidence="3 4">
    <name type="scientific">Corynebacterium bovis</name>
    <dbReference type="NCBI Taxonomy" id="36808"/>
    <lineage>
        <taxon>Bacteria</taxon>
        <taxon>Bacillati</taxon>
        <taxon>Actinomycetota</taxon>
        <taxon>Actinomycetes</taxon>
        <taxon>Mycobacteriales</taxon>
        <taxon>Corynebacteriaceae</taxon>
        <taxon>Corynebacterium</taxon>
    </lineage>
</organism>
<evidence type="ECO:0000313" key="4">
    <source>
        <dbReference type="Proteomes" id="UP000276526"/>
    </source>
</evidence>
<dbReference type="AlphaFoldDB" id="A0A3R8QGU0"/>
<reference evidence="3 4" key="1">
    <citation type="submission" date="2018-01" db="EMBL/GenBank/DDBJ databases">
        <title>Twenty Corynebacterium bovis Genomes.</title>
        <authorList>
            <person name="Gulvik C.A."/>
        </authorList>
    </citation>
    <scope>NUCLEOTIDE SEQUENCE [LARGE SCALE GENOMIC DNA]</scope>
    <source>
        <strain evidence="3 4">F6900</strain>
    </source>
</reference>
<feature type="domain" description="DJ-1/PfpI" evidence="2">
    <location>
        <begin position="3"/>
        <end position="173"/>
    </location>
</feature>
<sequence>MAKNILILSTDYGVEKPEIVQPLETLRADGHTVTVATPGGGDVQTVTDDRNPDVTVPTDTALADVTGEFDVIVLPGGTVNADTARADEGIRDIVSAQAKPGRTVAAICHAPWVLVDTELAKGKNLTSFSSIRPDLVNAGATWHDEEVVVCDTDGWRLITSRNPGDLDAFIAAIEKD</sequence>
<dbReference type="InterPro" id="IPR006286">
    <property type="entry name" value="C56_PfpI-like"/>
</dbReference>
<dbReference type="PROSITE" id="PS51276">
    <property type="entry name" value="PEPTIDASE_C56_PFPI"/>
    <property type="match status" value="1"/>
</dbReference>
<accession>A0A3R8QGU0</accession>
<evidence type="ECO:0000259" key="2">
    <source>
        <dbReference type="Pfam" id="PF01965"/>
    </source>
</evidence>
<name>A0A3R8QGU0_9CORY</name>
<dbReference type="EMBL" id="PQNK01000007">
    <property type="protein sequence ID" value="RRO86734.1"/>
    <property type="molecule type" value="Genomic_DNA"/>
</dbReference>
<keyword evidence="3" id="KW-0645">Protease</keyword>
<dbReference type="GO" id="GO:0008233">
    <property type="term" value="F:peptidase activity"/>
    <property type="evidence" value="ECO:0007669"/>
    <property type="project" value="UniProtKB-KW"/>
</dbReference>
<evidence type="ECO:0000256" key="1">
    <source>
        <dbReference type="ARBA" id="ARBA00008542"/>
    </source>
</evidence>
<dbReference type="Proteomes" id="UP000276526">
    <property type="component" value="Unassembled WGS sequence"/>
</dbReference>
<protein>
    <submittedName>
        <fullName evidence="3">Protease</fullName>
    </submittedName>
</protein>
<keyword evidence="3" id="KW-0378">Hydrolase</keyword>
<dbReference type="PANTHER" id="PTHR42733">
    <property type="entry name" value="DJ-1 PROTEIN"/>
    <property type="match status" value="1"/>
</dbReference>
<dbReference type="GO" id="GO:0006508">
    <property type="term" value="P:proteolysis"/>
    <property type="evidence" value="ECO:0007669"/>
    <property type="project" value="UniProtKB-KW"/>
</dbReference>
<evidence type="ECO:0000313" key="3">
    <source>
        <dbReference type="EMBL" id="RRO86734.1"/>
    </source>
</evidence>
<dbReference type="InterPro" id="IPR029062">
    <property type="entry name" value="Class_I_gatase-like"/>
</dbReference>
<proteinExistence type="inferred from homology"/>
<dbReference type="RefSeq" id="WP_125173899.1">
    <property type="nucleotide sequence ID" value="NZ_JAPJOD010000265.1"/>
</dbReference>